<feature type="coiled-coil region" evidence="1">
    <location>
        <begin position="134"/>
        <end position="193"/>
    </location>
</feature>
<proteinExistence type="predicted"/>
<evidence type="ECO:0000256" key="2">
    <source>
        <dbReference type="SAM" id="MobiDB-lite"/>
    </source>
</evidence>
<accession>A0AAN7Z4R5</accession>
<evidence type="ECO:0000313" key="4">
    <source>
        <dbReference type="Proteomes" id="UP001305414"/>
    </source>
</evidence>
<comment type="caution">
    <text evidence="3">The sequence shown here is derived from an EMBL/GenBank/DDBJ whole genome shotgun (WGS) entry which is preliminary data.</text>
</comment>
<keyword evidence="1" id="KW-0175">Coiled coil</keyword>
<dbReference type="EMBL" id="JAWHQM010000004">
    <property type="protein sequence ID" value="KAK5627038.1"/>
    <property type="molecule type" value="Genomic_DNA"/>
</dbReference>
<gene>
    <name evidence="3" type="ORF">RRF57_002753</name>
</gene>
<evidence type="ECO:0000256" key="1">
    <source>
        <dbReference type="SAM" id="Coils"/>
    </source>
</evidence>
<dbReference type="Proteomes" id="UP001305414">
    <property type="component" value="Unassembled WGS sequence"/>
</dbReference>
<protein>
    <submittedName>
        <fullName evidence="3">Uncharacterized protein</fullName>
    </submittedName>
</protein>
<feature type="region of interest" description="Disordered" evidence="2">
    <location>
        <begin position="50"/>
        <end position="93"/>
    </location>
</feature>
<keyword evidence="4" id="KW-1185">Reference proteome</keyword>
<feature type="compositionally biased region" description="Polar residues" evidence="2">
    <location>
        <begin position="79"/>
        <end position="88"/>
    </location>
</feature>
<organism evidence="3 4">
    <name type="scientific">Xylaria bambusicola</name>
    <dbReference type="NCBI Taxonomy" id="326684"/>
    <lineage>
        <taxon>Eukaryota</taxon>
        <taxon>Fungi</taxon>
        <taxon>Dikarya</taxon>
        <taxon>Ascomycota</taxon>
        <taxon>Pezizomycotina</taxon>
        <taxon>Sordariomycetes</taxon>
        <taxon>Xylariomycetidae</taxon>
        <taxon>Xylariales</taxon>
        <taxon>Xylariaceae</taxon>
        <taxon>Xylaria</taxon>
    </lineage>
</organism>
<dbReference type="AlphaFoldDB" id="A0AAN7Z4R5"/>
<sequence>MLTMKRLPNDSFLPSGGIDSFDRSVSHLPHLNGHSSSTISPLSLSQPINQPYFNIPRSNHAPPPSPPTTQGLRQYLSPEHNSLSTPTRGSPGPIVASPLIEPINSGTMSPFEHLSPQAAAALLQRREDHNRRLRECWEAERTHLEASRARAEEMFREERTLMDEERLIWAEQKTELESEILKWKQSKEAAEAEVIKLMELLKSKSTSNGQNKPGRGLDGAADDVSRGQGHAITAGLKFGGTSSPTFHTLSDGIPPSSLPAGRSSTIPKSNPFEPLDPRMQSASPTNPPTSKEKERVPSIEINEIMPGLEGVRLKAPAVQKSTFDDAKKPPSTFVTNRVSSSDTKKSVFEAQSYVSLAVRTQETLKAPEHHRLTMHAGHTPNHSMSFSNLPTLESTAGNTAGSTETCTPTTSSDPQGGHGDDTLGQGKAATKSGADQDEAAISGEVIYEPSDDDPALKGPLCLKNRPAADEVFLRRLSDKLEEVKATEATPSVLNELITKAPTEDQVDLRASRRIDDKMIDRESEDTLEEVEEDVPLKLKASSNFGQPLGQARRTSGF</sequence>
<reference evidence="3 4" key="1">
    <citation type="submission" date="2023-10" db="EMBL/GenBank/DDBJ databases">
        <title>Draft genome sequence of Xylaria bambusicola isolate GMP-LS, the root and basal stem rot pathogen of sugarcane in Indonesia.</title>
        <authorList>
            <person name="Selvaraj P."/>
            <person name="Muralishankar V."/>
            <person name="Muruganantham S."/>
            <person name="Sp S."/>
            <person name="Haryani S."/>
            <person name="Lau K.J.X."/>
            <person name="Naqvi N.I."/>
        </authorList>
    </citation>
    <scope>NUCLEOTIDE SEQUENCE [LARGE SCALE GENOMIC DNA]</scope>
    <source>
        <strain evidence="3">GMP-LS</strain>
    </source>
</reference>
<feature type="region of interest" description="Disordered" evidence="2">
    <location>
        <begin position="374"/>
        <end position="437"/>
    </location>
</feature>
<evidence type="ECO:0000313" key="3">
    <source>
        <dbReference type="EMBL" id="KAK5627038.1"/>
    </source>
</evidence>
<feature type="compositionally biased region" description="Polar residues" evidence="2">
    <location>
        <begin position="380"/>
        <end position="414"/>
    </location>
</feature>
<name>A0AAN7Z4R5_9PEZI</name>
<feature type="region of interest" description="Disordered" evidence="2">
    <location>
        <begin position="205"/>
        <end position="295"/>
    </location>
</feature>